<dbReference type="InterPro" id="IPR005821">
    <property type="entry name" value="Ion_trans_dom"/>
</dbReference>
<reference key="1">
    <citation type="journal article" date="2007" name="Nature">
        <title>The medaka draft genome and insights into vertebrate genome evolution.</title>
        <authorList>
            <person name="Kasahara M."/>
            <person name="Naruse K."/>
            <person name="Sasaki S."/>
            <person name="Nakatani Y."/>
            <person name="Qu W."/>
            <person name="Ahsan B."/>
            <person name="Yamada T."/>
            <person name="Nagayasu Y."/>
            <person name="Doi K."/>
            <person name="Kasai Y."/>
            <person name="Jindo T."/>
            <person name="Kobayashi D."/>
            <person name="Shimada A."/>
            <person name="Toyoda A."/>
            <person name="Kuroki Y."/>
            <person name="Fujiyama A."/>
            <person name="Sasaki T."/>
            <person name="Shimizu A."/>
            <person name="Asakawa S."/>
            <person name="Shimizu N."/>
            <person name="Hashimoto S."/>
            <person name="Yang J."/>
            <person name="Lee Y."/>
            <person name="Matsushima K."/>
            <person name="Sugano S."/>
            <person name="Sakaizumi M."/>
            <person name="Narita T."/>
            <person name="Ohishi K."/>
            <person name="Haga S."/>
            <person name="Ohta F."/>
            <person name="Nomoto H."/>
            <person name="Nogata K."/>
            <person name="Morishita T."/>
            <person name="Endo T."/>
            <person name="Shin-I T."/>
            <person name="Takeda H."/>
            <person name="Morishita S."/>
            <person name="Kohara Y."/>
        </authorList>
    </citation>
    <scope>NUCLEOTIDE SEQUENCE [LARGE SCALE GENOMIC DNA]</scope>
    <source>
        <strain>Hd-rR</strain>
    </source>
</reference>
<comment type="catalytic activity">
    <reaction evidence="25">
        <text>L-threonyl-[protein] + ATP = O-phospho-L-threonyl-[protein] + ADP + H(+)</text>
        <dbReference type="Rhea" id="RHEA:46608"/>
        <dbReference type="Rhea" id="RHEA-COMP:11060"/>
        <dbReference type="Rhea" id="RHEA-COMP:11605"/>
        <dbReference type="ChEBI" id="CHEBI:15378"/>
        <dbReference type="ChEBI" id="CHEBI:30013"/>
        <dbReference type="ChEBI" id="CHEBI:30616"/>
        <dbReference type="ChEBI" id="CHEBI:61977"/>
        <dbReference type="ChEBI" id="CHEBI:456216"/>
        <dbReference type="EC" id="2.7.11.1"/>
    </reaction>
</comment>
<dbReference type="InterPro" id="IPR032415">
    <property type="entry name" value="TRPM_tetra"/>
</dbReference>
<dbReference type="GO" id="GO:0046872">
    <property type="term" value="F:metal ion binding"/>
    <property type="evidence" value="ECO:0007669"/>
    <property type="project" value="UniProtKB-KW"/>
</dbReference>
<evidence type="ECO:0000256" key="28">
    <source>
        <dbReference type="SAM" id="Phobius"/>
    </source>
</evidence>
<dbReference type="Pfam" id="PF25508">
    <property type="entry name" value="TRPM2"/>
    <property type="match status" value="2"/>
</dbReference>
<keyword evidence="20" id="KW-0407">Ion channel</keyword>
<feature type="region of interest" description="Disordered" evidence="27">
    <location>
        <begin position="1302"/>
        <end position="1362"/>
    </location>
</feature>
<dbReference type="InterPro" id="IPR004166">
    <property type="entry name" value="a-kinase_dom"/>
</dbReference>
<keyword evidence="4" id="KW-0813">Transport</keyword>
<dbReference type="Pfam" id="PF16519">
    <property type="entry name" value="TRPM_tetra"/>
    <property type="match status" value="1"/>
</dbReference>
<dbReference type="Proteomes" id="UP000265180">
    <property type="component" value="Chromosome 9"/>
</dbReference>
<feature type="compositionally biased region" description="Polar residues" evidence="27">
    <location>
        <begin position="1395"/>
        <end position="1404"/>
    </location>
</feature>
<reference evidence="30" key="3">
    <citation type="submission" date="2025-08" db="UniProtKB">
        <authorList>
            <consortium name="Ensembl"/>
        </authorList>
    </citation>
    <scope>IDENTIFICATION</scope>
    <source>
        <strain evidence="30">HNI</strain>
    </source>
</reference>
<keyword evidence="14" id="KW-0862">Zinc</keyword>
<evidence type="ECO:0000256" key="18">
    <source>
        <dbReference type="ARBA" id="ARBA00023136"/>
    </source>
</evidence>
<keyword evidence="7" id="KW-0597">Phosphoprotein</keyword>
<reference evidence="30 31" key="2">
    <citation type="submission" date="2017-04" db="EMBL/GenBank/DDBJ databases">
        <title>CpG methylation of centromeres and impact of large insertions on vertebrate speciation.</title>
        <authorList>
            <person name="Ichikawa K."/>
            <person name="Yoshimura J."/>
            <person name="Morishita S."/>
        </authorList>
    </citation>
    <scope>NUCLEOTIDE SEQUENCE</scope>
    <source>
        <strain evidence="30 31">HNI</strain>
    </source>
</reference>
<feature type="transmembrane region" description="Helical" evidence="28">
    <location>
        <begin position="934"/>
        <end position="952"/>
    </location>
</feature>
<evidence type="ECO:0000256" key="19">
    <source>
        <dbReference type="ARBA" id="ARBA00023242"/>
    </source>
</evidence>
<dbReference type="PANTHER" id="PTHR13800:SF15">
    <property type="entry name" value="TRANSIENT RECEPTOR POTENTIAL CATION CHANNEL SUBFAMILY M MEMBER 6"/>
    <property type="match status" value="1"/>
</dbReference>
<comment type="catalytic activity">
    <reaction evidence="26">
        <text>L-seryl-[protein] + ATP = O-phospho-L-seryl-[protein] + ADP + H(+)</text>
        <dbReference type="Rhea" id="RHEA:17989"/>
        <dbReference type="Rhea" id="RHEA-COMP:9863"/>
        <dbReference type="Rhea" id="RHEA-COMP:11604"/>
        <dbReference type="ChEBI" id="CHEBI:15378"/>
        <dbReference type="ChEBI" id="CHEBI:29999"/>
        <dbReference type="ChEBI" id="CHEBI:30616"/>
        <dbReference type="ChEBI" id="CHEBI:83421"/>
        <dbReference type="ChEBI" id="CHEBI:456216"/>
        <dbReference type="EC" id="2.7.11.1"/>
    </reaction>
</comment>
<dbReference type="InterPro" id="IPR057366">
    <property type="entry name" value="TRPM-like"/>
</dbReference>
<keyword evidence="15" id="KW-0106">Calcium</keyword>
<dbReference type="Gene3D" id="3.20.200.10">
    <property type="entry name" value="MHCK/EF2 kinase"/>
    <property type="match status" value="1"/>
</dbReference>
<keyword evidence="12" id="KW-0479">Metal-binding</keyword>
<dbReference type="InterPro" id="IPR050927">
    <property type="entry name" value="TRPM"/>
</dbReference>
<comment type="similarity">
    <text evidence="21">In the C-terminal section; belongs to the protein kinase superfamily. Alpha-type protein kinase family. ALPK subfamily.</text>
</comment>
<evidence type="ECO:0000256" key="6">
    <source>
        <dbReference type="ARBA" id="ARBA00022527"/>
    </source>
</evidence>
<evidence type="ECO:0000259" key="29">
    <source>
        <dbReference type="PROSITE" id="PS51158"/>
    </source>
</evidence>
<keyword evidence="5" id="KW-1003">Cell membrane</keyword>
<dbReference type="GO" id="GO:0005886">
    <property type="term" value="C:plasma membrane"/>
    <property type="evidence" value="ECO:0007669"/>
    <property type="project" value="UniProtKB-SubCell"/>
</dbReference>
<dbReference type="Pfam" id="PF00520">
    <property type="entry name" value="Ion_trans"/>
    <property type="match status" value="1"/>
</dbReference>
<dbReference type="GO" id="GO:0051262">
    <property type="term" value="P:protein tetramerization"/>
    <property type="evidence" value="ECO:0007669"/>
    <property type="project" value="InterPro"/>
</dbReference>
<evidence type="ECO:0000313" key="31">
    <source>
        <dbReference type="Proteomes" id="UP000265180"/>
    </source>
</evidence>
<evidence type="ECO:0000256" key="9">
    <source>
        <dbReference type="ARBA" id="ARBA00022673"/>
    </source>
</evidence>
<feature type="transmembrane region" description="Helical" evidence="28">
    <location>
        <begin position="1125"/>
        <end position="1147"/>
    </location>
</feature>
<keyword evidence="11 28" id="KW-0812">Transmembrane</keyword>
<evidence type="ECO:0000256" key="20">
    <source>
        <dbReference type="ARBA" id="ARBA00023303"/>
    </source>
</evidence>
<feature type="region of interest" description="Disordered" evidence="27">
    <location>
        <begin position="1390"/>
        <end position="1415"/>
    </location>
</feature>
<reference evidence="30" key="4">
    <citation type="submission" date="2025-09" db="UniProtKB">
        <authorList>
            <consortium name="Ensembl"/>
        </authorList>
    </citation>
    <scope>IDENTIFICATION</scope>
    <source>
        <strain evidence="30">HNI</strain>
    </source>
</reference>
<organism evidence="30 31">
    <name type="scientific">Oryzias latipes</name>
    <name type="common">Japanese rice fish</name>
    <name type="synonym">Japanese killifish</name>
    <dbReference type="NCBI Taxonomy" id="8090"/>
    <lineage>
        <taxon>Eukaryota</taxon>
        <taxon>Metazoa</taxon>
        <taxon>Chordata</taxon>
        <taxon>Craniata</taxon>
        <taxon>Vertebrata</taxon>
        <taxon>Euteleostomi</taxon>
        <taxon>Actinopterygii</taxon>
        <taxon>Neopterygii</taxon>
        <taxon>Teleostei</taxon>
        <taxon>Neoteleostei</taxon>
        <taxon>Acanthomorphata</taxon>
        <taxon>Ovalentaria</taxon>
        <taxon>Atherinomorphae</taxon>
        <taxon>Beloniformes</taxon>
        <taxon>Adrianichthyidae</taxon>
        <taxon>Oryziinae</taxon>
        <taxon>Oryzias</taxon>
    </lineage>
</organism>
<dbReference type="GO" id="GO:0004674">
    <property type="term" value="F:protein serine/threonine kinase activity"/>
    <property type="evidence" value="ECO:0007669"/>
    <property type="project" value="UniProtKB-KW"/>
</dbReference>
<feature type="transmembrane region" description="Helical" evidence="28">
    <location>
        <begin position="964"/>
        <end position="983"/>
    </location>
</feature>
<feature type="region of interest" description="Disordered" evidence="27">
    <location>
        <begin position="1434"/>
        <end position="1470"/>
    </location>
</feature>
<evidence type="ECO:0000256" key="12">
    <source>
        <dbReference type="ARBA" id="ARBA00022723"/>
    </source>
</evidence>
<keyword evidence="16 28" id="KW-1133">Transmembrane helix</keyword>
<sequence length="1973" mass="223298">MRVDGRPQHFCVLHLNDPNMSRKSWIEETLFKRECVRFIPSSWDQHRCVPVCQICQNLIRCCCGRLVGEHSWQESVPPLSFYAASGQEMEEDWSIEVHTRASPTNAYGTIDFEDTATRVCRAKYVRVAVDSKPEALLQLMLREWQMERPKLLLTVQGGTENFVLPPKVMQAFSKGLITAALSTGGWILTDGINTGVSKYVGEAVKVFGGHDLRKRNTVGITPWGVIDNNMDLIGRDVFKPYQPLGNPLSKRVCLNGFHSHFLLVDDGTLGKYGCQQGLRRKLEKHIQQQKIHPRLNQRVPMVCVVVEGGPSIVFTVLDYVSSAPPVPVFVFEGSGRAADLLSFLHKQTANDRQLDADIIEDFLTRIGDEFGVERTEAIRLYSVLQQCMEHRESITIFDSESDDQMAPDAAILSTTLKGTKASPAEQLNMALAWDQADIAQKDILVYGQHWPVGSLEKAMLDALVLDRVSFVKMLIDNGMTMSHFLTVERLEELYNTPLGQTQRFLQHLVEDAKQTSLPAGYRLSLIDVGLVIEYLIGGAYRSTYTRKHFRAAYSRMQDNDRRWDSSGSFSKQRLGLKSNSRRNGSRQDLQFFRTAQPYKRKDQDATPGSTRDTRLSSSLGDASLQVLFNFNDLFVWAVLQQRQQMALFLWQHGEEALARAIVGCKLYRSMAFEAQLSSMYDNIAEKFKADSLEFGKLAVDVLDCAFRQNGQMAMKLLTSEMEAWSHFTCLQLAVSSCHRPFVSHSCTQTLLTDLWTGPLNMRKNSFMKIILSLLLPPAILLLEFKSEAEMCHVPQTHEAMLFGLDSVKSTPAPQATADLSHHDAERGLPFYEKCLGPVSRSVSTVTVQWLPWITRIYDFYTAPVVKFWFHTMSYLCFLMLFSFVVLVKMENRPSIQEWLVIFYIVSTAVEKTREVLMSEPRKLRQKLKIWFSEYWNISDFVAILLFLVGFALRWHPDPYRTAGRIAYCLDIIFWFIRVLDLLAVNQHAGPYLTIITKMTSNMFFIVVMMAIVLLSFGVSRKAILSPDEEPSWSLARDIVFQPYWMIFGEVYAGEIDPCAGGNSCPPASFLTSFLQAVYMFVQYIIMVNVLIAFFNNIYFDMASTSNKLWKYNRYRYIMTYQERPWLPPPLILLSHMALALRCIYWKLLGDTEPGERGSGLKLHLGHEDRKKLHEFEKKCVEVYFHEKDRDVQSNQIKKIRAIAERAEEMSVMVGEISEKVNCIQHSLSELDCQMGQLQDLSALAVDTLTLLTASDSLQKEEARLAQCRINPTLQHVLPHSWTLPHRSNTDCDVPSFRRLNTKSCKSTPPSLLKGSVAATSRVASVERHMGSKGSKEAKHKDTERKEDTTTEDSPSGNADYPIEKLLGVPKPSSHASVTLFNNGKIIHEGEKHQTPSESCGSSRCESPLSPRAVGLPSQRSWACDPYLYPSVADTSMEEQEECDSEEQDDTPEHLTDSEGDRLPSFVSKRSSQWRRPSIAPRWLYMPKERFYGFSRSLSSSMENITFSGAPLSPTRGSFFTLNEAVSKERIRGRRGFRDDTCLPCSRSQEWSKSSDSIQVSGSREKGQSRKTVKIKESSFDPEGVQPHLSDASWRRRSKFIGEPTCWSASTSLSQLNFDSPDLMKQMISHQEVWSPTHSAWNSRAKSMSRRSSLQSGIPLEVKSPSFQSSENLYPHYSATERNNLMRLAQTIPFTPVSIFGGEEVSIYTLEEAPCDADADSPSASVWSSKGLSAILQPLSSEEGSLDGGLRQGCRMLCTWAEQDVLKPGLIYVAKAFKSEVVHVWQKHFPGSTALQLCLREIQQQRAAQKMMQVFNQIKPHDMHPTPRFLDVSLVLWHSNGQWLTIERNMTGDFRKYNNNTGVEITPCSSLEDMLLAFSHWTYEHSCKELLVLDIQGVGEELTDPTVIMADDQSGGKGDLLFGPDNLGVTAINGFLQKHTCNLCCHRLGLKDLRTRPTSSEISSEAGRISRKEE</sequence>
<feature type="compositionally biased region" description="Basic and acidic residues" evidence="27">
    <location>
        <begin position="1324"/>
        <end position="1348"/>
    </location>
</feature>
<feature type="compositionally biased region" description="Basic and acidic residues" evidence="27">
    <location>
        <begin position="1450"/>
        <end position="1461"/>
    </location>
</feature>
<feature type="transmembrane region" description="Helical" evidence="28">
    <location>
        <begin position="1076"/>
        <end position="1099"/>
    </location>
</feature>
<dbReference type="SUPFAM" id="SSF56112">
    <property type="entry name" value="Protein kinase-like (PK-like)"/>
    <property type="match status" value="1"/>
</dbReference>
<comment type="catalytic activity">
    <reaction evidence="22">
        <text>Mg(2+)(in) = Mg(2+)(out)</text>
        <dbReference type="Rhea" id="RHEA:29827"/>
        <dbReference type="ChEBI" id="CHEBI:18420"/>
    </reaction>
</comment>
<dbReference type="EC" id="2.7.11.1" evidence="3"/>
<evidence type="ECO:0000256" key="14">
    <source>
        <dbReference type="ARBA" id="ARBA00022833"/>
    </source>
</evidence>
<dbReference type="Ensembl" id="ENSORLT00020009716.1">
    <property type="protein sequence ID" value="ENSORLP00020023375.1"/>
    <property type="gene ID" value="ENSORLG00020004174.1"/>
</dbReference>
<proteinExistence type="inferred from homology"/>
<dbReference type="GO" id="GO:0005524">
    <property type="term" value="F:ATP binding"/>
    <property type="evidence" value="ECO:0007669"/>
    <property type="project" value="InterPro"/>
</dbReference>
<evidence type="ECO:0000256" key="3">
    <source>
        <dbReference type="ARBA" id="ARBA00012513"/>
    </source>
</evidence>
<dbReference type="SMART" id="SM00811">
    <property type="entry name" value="Alpha_kinase"/>
    <property type="match status" value="1"/>
</dbReference>
<keyword evidence="17" id="KW-0406">Ion transport</keyword>
<evidence type="ECO:0000256" key="13">
    <source>
        <dbReference type="ARBA" id="ARBA00022777"/>
    </source>
</evidence>
<feature type="region of interest" description="Disordered" evidence="27">
    <location>
        <begin position="1553"/>
        <end position="1573"/>
    </location>
</feature>
<keyword evidence="19" id="KW-0539">Nucleus</keyword>
<feature type="compositionally biased region" description="Acidic residues" evidence="27">
    <location>
        <begin position="1435"/>
        <end position="1449"/>
    </location>
</feature>
<keyword evidence="9" id="KW-0107">Calcium channel</keyword>
<dbReference type="PANTHER" id="PTHR13800">
    <property type="entry name" value="TRANSIENT RECEPTOR POTENTIAL CATION CHANNEL, SUBFAMILY M, MEMBER 6"/>
    <property type="match status" value="1"/>
</dbReference>
<dbReference type="InterPro" id="IPR011009">
    <property type="entry name" value="Kinase-like_dom_sf"/>
</dbReference>
<evidence type="ECO:0000256" key="8">
    <source>
        <dbReference type="ARBA" id="ARBA00022568"/>
    </source>
</evidence>
<evidence type="ECO:0000256" key="1">
    <source>
        <dbReference type="ARBA" id="ARBA00004123"/>
    </source>
</evidence>
<comment type="catalytic activity">
    <reaction evidence="24">
        <text>Ca(2+)(in) = Ca(2+)(out)</text>
        <dbReference type="Rhea" id="RHEA:29671"/>
        <dbReference type="ChEBI" id="CHEBI:29108"/>
    </reaction>
</comment>
<protein>
    <recommendedName>
        <fullName evidence="3">non-specific serine/threonine protein kinase</fullName>
        <ecNumber evidence="3">2.7.11.1</ecNumber>
    </recommendedName>
</protein>
<evidence type="ECO:0000256" key="24">
    <source>
        <dbReference type="ARBA" id="ARBA00036634"/>
    </source>
</evidence>
<dbReference type="PROSITE" id="PS51158">
    <property type="entry name" value="ALPHA_KINASE"/>
    <property type="match status" value="1"/>
</dbReference>
<dbReference type="Pfam" id="PF18139">
    <property type="entry name" value="LSDAT_euk"/>
    <property type="match status" value="1"/>
</dbReference>
<comment type="catalytic activity">
    <reaction evidence="23">
        <text>Zn(2+)(in) = Zn(2+)(out)</text>
        <dbReference type="Rhea" id="RHEA:29351"/>
        <dbReference type="ChEBI" id="CHEBI:29105"/>
    </reaction>
</comment>
<evidence type="ECO:0000256" key="26">
    <source>
        <dbReference type="ARBA" id="ARBA00048679"/>
    </source>
</evidence>
<keyword evidence="10" id="KW-0808">Transferase</keyword>
<keyword evidence="18 28" id="KW-0472">Membrane</keyword>
<evidence type="ECO:0000256" key="5">
    <source>
        <dbReference type="ARBA" id="ARBA00022475"/>
    </source>
</evidence>
<evidence type="ECO:0000256" key="11">
    <source>
        <dbReference type="ARBA" id="ARBA00022692"/>
    </source>
</evidence>
<keyword evidence="6" id="KW-0723">Serine/threonine-protein kinase</keyword>
<feature type="compositionally biased region" description="Basic and acidic residues" evidence="27">
    <location>
        <begin position="1562"/>
        <end position="1573"/>
    </location>
</feature>
<feature type="transmembrane region" description="Helical" evidence="28">
    <location>
        <begin position="1003"/>
        <end position="1023"/>
    </location>
</feature>
<feature type="region of interest" description="Disordered" evidence="27">
    <location>
        <begin position="560"/>
        <end position="583"/>
    </location>
</feature>
<feature type="domain" description="Alpha-type protein kinase" evidence="29">
    <location>
        <begin position="1718"/>
        <end position="1952"/>
    </location>
</feature>
<evidence type="ECO:0000256" key="2">
    <source>
        <dbReference type="ARBA" id="ARBA00004651"/>
    </source>
</evidence>
<evidence type="ECO:0000256" key="17">
    <source>
        <dbReference type="ARBA" id="ARBA00023065"/>
    </source>
</evidence>
<evidence type="ECO:0000256" key="4">
    <source>
        <dbReference type="ARBA" id="ARBA00022448"/>
    </source>
</evidence>
<evidence type="ECO:0000256" key="10">
    <source>
        <dbReference type="ARBA" id="ARBA00022679"/>
    </source>
</evidence>
<evidence type="ECO:0000256" key="7">
    <source>
        <dbReference type="ARBA" id="ARBA00022553"/>
    </source>
</evidence>
<dbReference type="InterPro" id="IPR041491">
    <property type="entry name" value="TRPM_SLOG"/>
</dbReference>
<accession>A0A3P9LRN6</accession>
<feature type="transmembrane region" description="Helical" evidence="28">
    <location>
        <begin position="867"/>
        <end position="887"/>
    </location>
</feature>
<dbReference type="Pfam" id="PF02816">
    <property type="entry name" value="Alpha_kinase"/>
    <property type="match status" value="1"/>
</dbReference>
<dbReference type="GO" id="GO:0005262">
    <property type="term" value="F:calcium channel activity"/>
    <property type="evidence" value="ECO:0007669"/>
    <property type="project" value="UniProtKB-KW"/>
</dbReference>
<dbReference type="Gene3D" id="3.30.200.20">
    <property type="entry name" value="Phosphorylase Kinase, domain 1"/>
    <property type="match status" value="1"/>
</dbReference>
<name>A0A3P9LRN6_ORYLA</name>
<evidence type="ECO:0000256" key="23">
    <source>
        <dbReference type="ARBA" id="ARBA00034634"/>
    </source>
</evidence>
<comment type="subcellular location">
    <subcellularLocation>
        <location evidence="2">Cell membrane</location>
        <topology evidence="2">Multi-pass membrane protein</topology>
    </subcellularLocation>
    <subcellularLocation>
        <location evidence="1">Nucleus</location>
    </subcellularLocation>
</comment>
<evidence type="ECO:0000256" key="22">
    <source>
        <dbReference type="ARBA" id="ARBA00034269"/>
    </source>
</evidence>
<evidence type="ECO:0000256" key="15">
    <source>
        <dbReference type="ARBA" id="ARBA00022837"/>
    </source>
</evidence>
<evidence type="ECO:0000256" key="25">
    <source>
        <dbReference type="ARBA" id="ARBA00047899"/>
    </source>
</evidence>
<dbReference type="Gene3D" id="1.20.5.1010">
    <property type="entry name" value="TRPM, tetramerisation domain"/>
    <property type="match status" value="1"/>
</dbReference>
<evidence type="ECO:0000313" key="30">
    <source>
        <dbReference type="Ensembl" id="ENSORLP00020023375.1"/>
    </source>
</evidence>
<dbReference type="InterPro" id="IPR037162">
    <property type="entry name" value="TRPM_tetra_sf"/>
</dbReference>
<keyword evidence="8" id="KW-0109">Calcium transport</keyword>
<evidence type="ECO:0000256" key="16">
    <source>
        <dbReference type="ARBA" id="ARBA00022989"/>
    </source>
</evidence>
<dbReference type="GO" id="GO:0005634">
    <property type="term" value="C:nucleus"/>
    <property type="evidence" value="ECO:0007669"/>
    <property type="project" value="UniProtKB-SubCell"/>
</dbReference>
<feature type="compositionally biased region" description="Polar residues" evidence="27">
    <location>
        <begin position="565"/>
        <end position="578"/>
    </location>
</feature>
<evidence type="ECO:0000256" key="27">
    <source>
        <dbReference type="SAM" id="MobiDB-lite"/>
    </source>
</evidence>
<keyword evidence="13" id="KW-0418">Kinase</keyword>
<evidence type="ECO:0000256" key="21">
    <source>
        <dbReference type="ARBA" id="ARBA00025760"/>
    </source>
</evidence>